<feature type="compositionally biased region" description="Low complexity" evidence="1">
    <location>
        <begin position="620"/>
        <end position="631"/>
    </location>
</feature>
<dbReference type="GO" id="GO:0003684">
    <property type="term" value="F:damaged DNA binding"/>
    <property type="evidence" value="ECO:0007669"/>
    <property type="project" value="TreeGrafter"/>
</dbReference>
<evidence type="ECO:0000313" key="3">
    <source>
        <dbReference type="Proteomes" id="UP000076154"/>
    </source>
</evidence>
<evidence type="ECO:0000256" key="1">
    <source>
        <dbReference type="SAM" id="MobiDB-lite"/>
    </source>
</evidence>
<gene>
    <name evidence="2" type="primary">NBN</name>
    <name evidence="2" type="ORF">Hypma_008557</name>
</gene>
<reference evidence="2" key="1">
    <citation type="submission" date="2018-04" db="EMBL/GenBank/DDBJ databases">
        <title>Whole genome sequencing of Hypsizygus marmoreus.</title>
        <authorList>
            <person name="Choi I.-G."/>
            <person name="Min B."/>
            <person name="Kim J.-G."/>
            <person name="Kim S."/>
            <person name="Oh Y.-L."/>
            <person name="Kong W.-S."/>
            <person name="Park H."/>
            <person name="Jeong J."/>
            <person name="Song E.-S."/>
        </authorList>
    </citation>
    <scope>NUCLEOTIDE SEQUENCE [LARGE SCALE GENOMIC DNA]</scope>
    <source>
        <strain evidence="2">51987-8</strain>
    </source>
</reference>
<sequence length="971" mass="105821">MWTLTGPFDGEAAGEVSSQKAKLLKTGKTYPLGRKECPLIIANKKISSHHCEFVVKPFSVEDATDPTRRPTLEFLNKKDRSLKVNRAGVQLPVNPQTAIELHDGDIVGIISGVFVTVKWVPLCCYVQPVRGKSPVSLEACASLGINVVHVPDSHVTHHLLSTYTAVPVVAASLLSACQFAKPEWLGEVIRLGSLPKNSDPSNGVALEQTFSLPPISRYRPAYSPSLSVPQKEFRVWEPNEERLSLFAGYRFLCVDEKARELDGDFKLVIERGGGSYETFDPSGGTAKFHKALVRGQAKEGKKLVVVGKEKSIIAAIGQDGWKELVAEAKTFELRIIEPDVVLQVVIDVDTSLFEVKHSADIDVDEVPESHSLPDFIPNTHPEEPSLAPPEPEQRIERPRRLVRRATSRQASQEPSIIPAAKTPEPEEPIEVPRPRKALTRRVNAGLPLITGLDDPSSILDVAPDVSAPTSPPPQSAVLDLTAPTPARSTRLKRRVVGGAPDSLVSQPFSLGIDEPTDEPPLKKFKALFEASHPDNAGMGSFEGSGFEGLPGTTYGSSSQTQTQSQTQGKSLRTARSAPTANLSTLREEEEETQTSGVNSRGIKRSRQDDQEDVEMEEVESVTVGTGSGPSQPKKRAVEHVNAVETVGSMTIKPPSTIRAGSKPPSTIKPIKSSKGGAQPGNPDQDTAFLKAIASTKRGKKTEDEFDRDFNKLRISKPDLAHEEPEKEWELLGDFGDDTNVRGNFMVVVEMPVYNRRATREKKGDPVADWQGKPNFKKFKKKDGATRSARVELVVSEENDYGMGAAYWKGGNSQRQSQGDFASTQHAVQVKSEAQTQKFAKAKSQAAVVNDSDSDESEIVPRKGRAKPASSAGSAVPTKRTSRSTKSSAKSQPLFVDSDEENSDVRMQNDDIPEDSDEEQTLRSTAPTNTRSRGTQRTTRAPTRAKKAAPILVDDDSDDGAVFKGFKAKQRR</sequence>
<dbReference type="Proteomes" id="UP000076154">
    <property type="component" value="Unassembled WGS sequence"/>
</dbReference>
<dbReference type="InterPro" id="IPR008984">
    <property type="entry name" value="SMAD_FHA_dom_sf"/>
</dbReference>
<dbReference type="GO" id="GO:0000724">
    <property type="term" value="P:double-strand break repair via homologous recombination"/>
    <property type="evidence" value="ECO:0007669"/>
    <property type="project" value="TreeGrafter"/>
</dbReference>
<dbReference type="InterPro" id="IPR040227">
    <property type="entry name" value="Nibrin-rel"/>
</dbReference>
<dbReference type="GO" id="GO:0007095">
    <property type="term" value="P:mitotic G2 DNA damage checkpoint signaling"/>
    <property type="evidence" value="ECO:0007669"/>
    <property type="project" value="InterPro"/>
</dbReference>
<evidence type="ECO:0000313" key="2">
    <source>
        <dbReference type="EMBL" id="RDB24208.1"/>
    </source>
</evidence>
<comment type="caution">
    <text evidence="2">The sequence shown here is derived from an EMBL/GenBank/DDBJ whole genome shotgun (WGS) entry which is preliminary data.</text>
</comment>
<dbReference type="PANTHER" id="PTHR12162">
    <property type="entry name" value="NIBRIN-RELATED"/>
    <property type="match status" value="1"/>
</dbReference>
<dbReference type="PANTHER" id="PTHR12162:SF0">
    <property type="entry name" value="NIBRIN"/>
    <property type="match status" value="1"/>
</dbReference>
<accession>A0A369JQV7</accession>
<feature type="region of interest" description="Disordered" evidence="1">
    <location>
        <begin position="757"/>
        <end position="786"/>
    </location>
</feature>
<feature type="compositionally biased region" description="Polar residues" evidence="1">
    <location>
        <begin position="810"/>
        <end position="828"/>
    </location>
</feature>
<feature type="region of interest" description="Disordered" evidence="1">
    <location>
        <begin position="804"/>
        <end position="828"/>
    </location>
</feature>
<dbReference type="SUPFAM" id="SSF49879">
    <property type="entry name" value="SMAD/FHA domain"/>
    <property type="match status" value="1"/>
</dbReference>
<feature type="compositionally biased region" description="Low complexity" evidence="1">
    <location>
        <begin position="551"/>
        <end position="570"/>
    </location>
</feature>
<feature type="compositionally biased region" description="Polar residues" evidence="1">
    <location>
        <begin position="921"/>
        <end position="935"/>
    </location>
</feature>
<keyword evidence="3" id="KW-1185">Reference proteome</keyword>
<dbReference type="Gene3D" id="2.60.200.20">
    <property type="match status" value="1"/>
</dbReference>
<feature type="compositionally biased region" description="Acidic residues" evidence="1">
    <location>
        <begin position="609"/>
        <end position="619"/>
    </location>
</feature>
<name>A0A369JQV7_HYPMA</name>
<feature type="region of interest" description="Disordered" evidence="1">
    <location>
        <begin position="841"/>
        <end position="971"/>
    </location>
</feature>
<dbReference type="GO" id="GO:0030870">
    <property type="term" value="C:Mre11 complex"/>
    <property type="evidence" value="ECO:0007669"/>
    <property type="project" value="InterPro"/>
</dbReference>
<proteinExistence type="predicted"/>
<organism evidence="2 3">
    <name type="scientific">Hypsizygus marmoreus</name>
    <name type="common">White beech mushroom</name>
    <name type="synonym">Agaricus marmoreus</name>
    <dbReference type="NCBI Taxonomy" id="39966"/>
    <lineage>
        <taxon>Eukaryota</taxon>
        <taxon>Fungi</taxon>
        <taxon>Dikarya</taxon>
        <taxon>Basidiomycota</taxon>
        <taxon>Agaricomycotina</taxon>
        <taxon>Agaricomycetes</taxon>
        <taxon>Agaricomycetidae</taxon>
        <taxon>Agaricales</taxon>
        <taxon>Tricholomatineae</taxon>
        <taxon>Lyophyllaceae</taxon>
        <taxon>Hypsizygus</taxon>
    </lineage>
</organism>
<feature type="region of interest" description="Disordered" evidence="1">
    <location>
        <begin position="364"/>
        <end position="429"/>
    </location>
</feature>
<protein>
    <submittedName>
        <fullName evidence="2">Nibrin</fullName>
    </submittedName>
</protein>
<dbReference type="InParanoid" id="A0A369JQV7"/>
<dbReference type="AlphaFoldDB" id="A0A369JQV7"/>
<feature type="region of interest" description="Disordered" evidence="1">
    <location>
        <begin position="465"/>
        <end position="686"/>
    </location>
</feature>
<dbReference type="OrthoDB" id="552194at2759"/>
<dbReference type="EMBL" id="LUEZ02000045">
    <property type="protein sequence ID" value="RDB24208.1"/>
    <property type="molecule type" value="Genomic_DNA"/>
</dbReference>